<gene>
    <name evidence="2" type="ORF">Aiant_28720</name>
</gene>
<feature type="compositionally biased region" description="Gly residues" evidence="1">
    <location>
        <begin position="181"/>
        <end position="224"/>
    </location>
</feature>
<feature type="compositionally biased region" description="Gly residues" evidence="1">
    <location>
        <begin position="126"/>
        <end position="143"/>
    </location>
</feature>
<dbReference type="RefSeq" id="WP_189336500.1">
    <property type="nucleotide sequence ID" value="NZ_AP023356.1"/>
</dbReference>
<evidence type="ECO:0008006" key="4">
    <source>
        <dbReference type="Google" id="ProtNLM"/>
    </source>
</evidence>
<evidence type="ECO:0000313" key="3">
    <source>
        <dbReference type="Proteomes" id="UP000676967"/>
    </source>
</evidence>
<organism evidence="2 3">
    <name type="scientific">Actinoplanes ianthinogenes</name>
    <dbReference type="NCBI Taxonomy" id="122358"/>
    <lineage>
        <taxon>Bacteria</taxon>
        <taxon>Bacillati</taxon>
        <taxon>Actinomycetota</taxon>
        <taxon>Actinomycetes</taxon>
        <taxon>Micromonosporales</taxon>
        <taxon>Micromonosporaceae</taxon>
        <taxon>Actinoplanes</taxon>
    </lineage>
</organism>
<feature type="compositionally biased region" description="Low complexity" evidence="1">
    <location>
        <begin position="69"/>
        <end position="85"/>
    </location>
</feature>
<protein>
    <recommendedName>
        <fullName evidence="4">Pecanex-like protein 1</fullName>
    </recommendedName>
</protein>
<feature type="compositionally biased region" description="Polar residues" evidence="1">
    <location>
        <begin position="166"/>
        <end position="175"/>
    </location>
</feature>
<accession>A0ABN6C9V0</accession>
<proteinExistence type="predicted"/>
<feature type="compositionally biased region" description="Low complexity" evidence="1">
    <location>
        <begin position="144"/>
        <end position="160"/>
    </location>
</feature>
<keyword evidence="3" id="KW-1185">Reference proteome</keyword>
<sequence length="415" mass="42751">MRRSKYRRPTNPTWFSGRRRIIAVAATLAAFGGIVTVTQISSASTNDNTKSALAACDNLKAGGQTKLSTQTRRGTYTTNNGTVTQHPDDGAGDVATTEQVRARCRDWVMNNVANTQNQTNRRRNRGNGGNNNTGGNNNGGNNGGAASSAPTSAPATGQASDGASAPATTEPTDNQNNTGGNNNGGGNNNTGGNNNGGNNTGGNNNGGNNNGGGDNGGNNNGGGATAAPSTPPPGAGLGILTNSCDTSNLPRHDGFQKGDRCVSTEFGEVGSAANNPSLLITQAPRQVNRNTAFTLQVSTRNLIRDRFLAAGQGGYYVESSVLQNGLVRGHFHTACRMLASTNEAPTPEGVPAFFVATEDSKGGRTPDTVTIQVPGLPQAGLAQCASWAGDGSHRIPMMERANQTPAFDVVRIRVR</sequence>
<feature type="compositionally biased region" description="Low complexity" evidence="1">
    <location>
        <begin position="110"/>
        <end position="119"/>
    </location>
</feature>
<feature type="region of interest" description="Disordered" evidence="1">
    <location>
        <begin position="67"/>
        <end position="242"/>
    </location>
</feature>
<dbReference type="Proteomes" id="UP000676967">
    <property type="component" value="Chromosome"/>
</dbReference>
<name>A0ABN6C9V0_9ACTN</name>
<dbReference type="EMBL" id="AP023356">
    <property type="protein sequence ID" value="BCJ42215.1"/>
    <property type="molecule type" value="Genomic_DNA"/>
</dbReference>
<evidence type="ECO:0000313" key="2">
    <source>
        <dbReference type="EMBL" id="BCJ42215.1"/>
    </source>
</evidence>
<evidence type="ECO:0000256" key="1">
    <source>
        <dbReference type="SAM" id="MobiDB-lite"/>
    </source>
</evidence>
<reference evidence="2 3" key="1">
    <citation type="submission" date="2020-08" db="EMBL/GenBank/DDBJ databases">
        <title>Whole genome shotgun sequence of Actinoplanes ianthinogenes NBRC 13996.</title>
        <authorList>
            <person name="Komaki H."/>
            <person name="Tamura T."/>
        </authorList>
    </citation>
    <scope>NUCLEOTIDE SEQUENCE [LARGE SCALE GENOMIC DNA]</scope>
    <source>
        <strain evidence="2 3">NBRC 13996</strain>
    </source>
</reference>